<name>A0AAE3AU50_9FIRM</name>
<dbReference type="InterPro" id="IPR014729">
    <property type="entry name" value="Rossmann-like_a/b/a_fold"/>
</dbReference>
<dbReference type="Gene3D" id="3.40.50.620">
    <property type="entry name" value="HUPs"/>
    <property type="match status" value="1"/>
</dbReference>
<keyword evidence="4" id="KW-1185">Reference proteome</keyword>
<feature type="binding site" evidence="2">
    <location>
        <position position="205"/>
    </location>
    <ligand>
        <name>ATP</name>
        <dbReference type="ChEBI" id="CHEBI:30616"/>
    </ligand>
</feature>
<feature type="binding site" evidence="2">
    <location>
        <begin position="7"/>
        <end position="20"/>
    </location>
    <ligand>
        <name>ATP</name>
        <dbReference type="ChEBI" id="CHEBI:30616"/>
    </ligand>
</feature>
<organism evidence="3 4">
    <name type="scientific">Gallintestinimicrobium propionicum</name>
    <dbReference type="NCBI Taxonomy" id="2981770"/>
    <lineage>
        <taxon>Bacteria</taxon>
        <taxon>Bacillati</taxon>
        <taxon>Bacillota</taxon>
        <taxon>Clostridia</taxon>
        <taxon>Lachnospirales</taxon>
        <taxon>Lachnospiraceae</taxon>
        <taxon>Gallintestinimicrobium</taxon>
    </lineage>
</organism>
<comment type="catalytic activity">
    <reaction evidence="2">
        <text>cytidine(34) in elongator tRNA(Met) + acetate + ATP = N(4)-acetylcytidine(34) in elongator tRNA(Met) + AMP + diphosphate</text>
        <dbReference type="Rhea" id="RHEA:58144"/>
        <dbReference type="Rhea" id="RHEA-COMP:10693"/>
        <dbReference type="Rhea" id="RHEA-COMP:10694"/>
        <dbReference type="ChEBI" id="CHEBI:30089"/>
        <dbReference type="ChEBI" id="CHEBI:30616"/>
        <dbReference type="ChEBI" id="CHEBI:33019"/>
        <dbReference type="ChEBI" id="CHEBI:74900"/>
        <dbReference type="ChEBI" id="CHEBI:82748"/>
        <dbReference type="ChEBI" id="CHEBI:456215"/>
    </reaction>
</comment>
<comment type="similarity">
    <text evidence="2">Belongs to the TmcAL family.</text>
</comment>
<dbReference type="GO" id="GO:0016879">
    <property type="term" value="F:ligase activity, forming carbon-nitrogen bonds"/>
    <property type="evidence" value="ECO:0007669"/>
    <property type="project" value="UniProtKB-UniRule"/>
</dbReference>
<keyword evidence="2" id="KW-0436">Ligase</keyword>
<dbReference type="HAMAP" id="MF_01539">
    <property type="entry name" value="TmcAL"/>
    <property type="match status" value="1"/>
</dbReference>
<dbReference type="RefSeq" id="WP_308728369.1">
    <property type="nucleotide sequence ID" value="NZ_JAJEQF010000022.1"/>
</dbReference>
<dbReference type="Pfam" id="PF05636">
    <property type="entry name" value="HIGH_NTase1"/>
    <property type="match status" value="1"/>
</dbReference>
<dbReference type="GO" id="GO:0005737">
    <property type="term" value="C:cytoplasm"/>
    <property type="evidence" value="ECO:0007669"/>
    <property type="project" value="UniProtKB-SubCell"/>
</dbReference>
<keyword evidence="2" id="KW-0963">Cytoplasm</keyword>
<feature type="binding site" evidence="2">
    <location>
        <position position="102"/>
    </location>
    <ligand>
        <name>ATP</name>
        <dbReference type="ChEBI" id="CHEBI:30616"/>
    </ligand>
</feature>
<evidence type="ECO:0000256" key="1">
    <source>
        <dbReference type="ARBA" id="ARBA00022694"/>
    </source>
</evidence>
<keyword evidence="2" id="KW-0547">Nucleotide-binding</keyword>
<comment type="caution">
    <text evidence="2">Lacks conserved residue(s) required for the propagation of feature annotation.</text>
</comment>
<evidence type="ECO:0000313" key="4">
    <source>
        <dbReference type="Proteomes" id="UP001199355"/>
    </source>
</evidence>
<dbReference type="SUPFAM" id="SSF52374">
    <property type="entry name" value="Nucleotidylyl transferase"/>
    <property type="match status" value="1"/>
</dbReference>
<keyword evidence="1 2" id="KW-0819">tRNA processing</keyword>
<keyword evidence="2" id="KW-0067">ATP-binding</keyword>
<dbReference type="EMBL" id="JAJEQF010000022">
    <property type="protein sequence ID" value="MCC2167901.1"/>
    <property type="molecule type" value="Genomic_DNA"/>
</dbReference>
<evidence type="ECO:0000256" key="2">
    <source>
        <dbReference type="HAMAP-Rule" id="MF_01539"/>
    </source>
</evidence>
<dbReference type="GO" id="GO:0000049">
    <property type="term" value="F:tRNA binding"/>
    <property type="evidence" value="ECO:0007669"/>
    <property type="project" value="UniProtKB-KW"/>
</dbReference>
<proteinExistence type="inferred from homology"/>
<gene>
    <name evidence="2" type="primary">tmcAL</name>
    <name evidence="3" type="ORF">LKD45_09385</name>
</gene>
<reference evidence="3 4" key="1">
    <citation type="submission" date="2021-10" db="EMBL/GenBank/DDBJ databases">
        <title>Anaerobic single-cell dispensing facilitates the cultivation of human gut bacteria.</title>
        <authorList>
            <person name="Afrizal A."/>
        </authorList>
    </citation>
    <scope>NUCLEOTIDE SEQUENCE [LARGE SCALE GENOMIC DNA]</scope>
    <source>
        <strain evidence="3 4">CLA-AA-H244</strain>
    </source>
</reference>
<dbReference type="GO" id="GO:0005524">
    <property type="term" value="F:ATP binding"/>
    <property type="evidence" value="ECO:0007669"/>
    <property type="project" value="UniProtKB-KW"/>
</dbReference>
<sequence>MKITGIIVEYNPLHPGHIYHMEQARKQTGADYLIAVMSGSFVQRGAPALLDKYTRTRMALLAGADVVIELPVCFATGSAGDFAAGAVSLLDKLGCVDGLCFGSESGDISLFEKTATLLQCESDAFSNALKKALKSGLSFPAARQQALLLCLDMAKDMPSTACPDNNSTAEQIVALLSSPNNLLGLEYTMALLRRNSSIRPFTISRVGSGYHDPLGGAADFPSASALRSLLAKQGKQALLSQLQCYPELQPLLPLWEEVLSQNTFLFSNDLSSPLHYRLLTAAPGSFGTYAEVGKELADKLEANRLSFTDWDDLCVRLKTREITYSKISRCLCRILLSVPQEMLLTARDNDYTPYARILGFRKSASPLLSVLKKNSSIPLISRPAAAARSLSPEALALYEKDVLAAHLTQTARCAKTGQLPVHEYTRQLILL</sequence>
<dbReference type="EC" id="6.3.4.-" evidence="2"/>
<dbReference type="PANTHER" id="PTHR37825">
    <property type="entry name" value="TRNA(MET) CYTIDINE ACETATE LIGASE"/>
    <property type="match status" value="1"/>
</dbReference>
<comment type="subcellular location">
    <subcellularLocation>
        <location evidence="2">Cytoplasm</location>
    </subcellularLocation>
</comment>
<evidence type="ECO:0000313" key="3">
    <source>
        <dbReference type="EMBL" id="MCC2167901.1"/>
    </source>
</evidence>
<dbReference type="PANTHER" id="PTHR37825:SF1">
    <property type="entry name" value="TRNA(MET) CYTIDINE ACETATE LIGASE"/>
    <property type="match status" value="1"/>
</dbReference>
<dbReference type="GO" id="GO:0006400">
    <property type="term" value="P:tRNA modification"/>
    <property type="evidence" value="ECO:0007669"/>
    <property type="project" value="UniProtKB-UniRule"/>
</dbReference>
<comment type="caution">
    <text evidence="3">The sequence shown here is derived from an EMBL/GenBank/DDBJ whole genome shotgun (WGS) entry which is preliminary data.</text>
</comment>
<keyword evidence="2" id="KW-0694">RNA-binding</keyword>
<dbReference type="Proteomes" id="UP001199355">
    <property type="component" value="Unassembled WGS sequence"/>
</dbReference>
<dbReference type="InterPro" id="IPR008513">
    <property type="entry name" value="tRNA(Met)_cyd_acetate_ligase"/>
</dbReference>
<keyword evidence="2" id="KW-0820">tRNA-binding</keyword>
<comment type="function">
    <text evidence="2">Catalyzes the formation of N(4)-acetylcytidine (ac(4)C) at the wobble position of elongator tRNA(Met), using acetate and ATP as substrates. First activates an acetate ion to form acetyladenylate (Ac-AMP) and then transfers the acetyl group to tRNA to form ac(4)C34.</text>
</comment>
<accession>A0AAE3AU50</accession>
<feature type="binding site" evidence="2">
    <location>
        <position position="180"/>
    </location>
    <ligand>
        <name>ATP</name>
        <dbReference type="ChEBI" id="CHEBI:30616"/>
    </ligand>
</feature>
<protein>
    <recommendedName>
        <fullName evidence="2">tRNA(Met) cytidine acetate ligase</fullName>
        <ecNumber evidence="2">6.3.4.-</ecNumber>
    </recommendedName>
</protein>
<dbReference type="AlphaFoldDB" id="A0AAE3AU50"/>